<keyword evidence="2" id="KW-1133">Transmembrane helix</keyword>
<name>A0A448YYL8_9STRA</name>
<keyword evidence="2" id="KW-0472">Membrane</keyword>
<feature type="transmembrane region" description="Helical" evidence="2">
    <location>
        <begin position="407"/>
        <end position="427"/>
    </location>
</feature>
<dbReference type="Proteomes" id="UP000291116">
    <property type="component" value="Unassembled WGS sequence"/>
</dbReference>
<organism evidence="3 4">
    <name type="scientific">Pseudo-nitzschia multistriata</name>
    <dbReference type="NCBI Taxonomy" id="183589"/>
    <lineage>
        <taxon>Eukaryota</taxon>
        <taxon>Sar</taxon>
        <taxon>Stramenopiles</taxon>
        <taxon>Ochrophyta</taxon>
        <taxon>Bacillariophyta</taxon>
        <taxon>Bacillariophyceae</taxon>
        <taxon>Bacillariophycidae</taxon>
        <taxon>Bacillariales</taxon>
        <taxon>Bacillariaceae</taxon>
        <taxon>Pseudo-nitzschia</taxon>
    </lineage>
</organism>
<feature type="transmembrane region" description="Helical" evidence="2">
    <location>
        <begin position="319"/>
        <end position="342"/>
    </location>
</feature>
<feature type="compositionally biased region" description="Polar residues" evidence="1">
    <location>
        <begin position="29"/>
        <end position="41"/>
    </location>
</feature>
<evidence type="ECO:0000256" key="1">
    <source>
        <dbReference type="SAM" id="MobiDB-lite"/>
    </source>
</evidence>
<feature type="transmembrane region" description="Helical" evidence="2">
    <location>
        <begin position="540"/>
        <end position="562"/>
    </location>
</feature>
<feature type="region of interest" description="Disordered" evidence="1">
    <location>
        <begin position="1"/>
        <end position="118"/>
    </location>
</feature>
<keyword evidence="2" id="KW-0812">Transmembrane</keyword>
<accession>A0A448YYL8</accession>
<feature type="compositionally biased region" description="Polar residues" evidence="1">
    <location>
        <begin position="109"/>
        <end position="118"/>
    </location>
</feature>
<gene>
    <name evidence="3" type="ORF">PSNMU_V1.4_AUG-EV-PASAV3_0015290</name>
</gene>
<reference evidence="3 4" key="1">
    <citation type="submission" date="2019-01" db="EMBL/GenBank/DDBJ databases">
        <authorList>
            <person name="Ferrante I. M."/>
        </authorList>
    </citation>
    <scope>NUCLEOTIDE SEQUENCE [LARGE SCALE GENOMIC DNA]</scope>
    <source>
        <strain evidence="3 4">B856</strain>
    </source>
</reference>
<feature type="compositionally biased region" description="Low complexity" evidence="1">
    <location>
        <begin position="86"/>
        <end position="100"/>
    </location>
</feature>
<feature type="compositionally biased region" description="Low complexity" evidence="1">
    <location>
        <begin position="194"/>
        <end position="214"/>
    </location>
</feature>
<feature type="region of interest" description="Disordered" evidence="1">
    <location>
        <begin position="194"/>
        <end position="217"/>
    </location>
</feature>
<sequence>MNIDIDSSVDSDDDQGNELFTPIRGRRTSLVQYFSPTPSRSVETDETASETGVPNTLPKLQDTSWLGARMSPIPRDGDNLLRNHKSSSSNKNISNANNKATVEGDEDNSNSNDTVGVSYRSGLTQTSVSGASCGAATEALFLRLDDTDDSNQGHLRYFDRPKVATHNVVGLGSPSSSRGYVRPRPTLLLHPRTTATTRTHGTSQSHRQQQQYQQSRRRRRLWNPFERVFRAFRPKHTSNKSMFLVTGTTALVLFCIGLHDAFLGYLAMRRGISASSRSGFAWSLPWIGPSARSLLRFGAFCPERLVLCYSSSVYSWHCYWRSVASLFVVTSLVEWLVLVWVWTRYLPTSWNVSPSNSSPWQLSWLIVYLLSAFTGQLWMVVFDIGYLNSGSSYGKYNDYNPYSSDLSMVPAASGCAGWATAGVLCAVGIQRPNRRFPCFLSAIVLVLLHQCQSTGSVVGCSSASFFGWAFSGMWSTTASHYARGHGRGSYSTTDHQDLLDLDFSHRNVNNNTYHEMQVNNDHVGNNSSSSYNESDYRCNLWNGFAAGIVFLLWLLPILFFLYR</sequence>
<feature type="compositionally biased region" description="Acidic residues" evidence="1">
    <location>
        <begin position="7"/>
        <end position="16"/>
    </location>
</feature>
<dbReference type="OrthoDB" id="53578at2759"/>
<dbReference type="AlphaFoldDB" id="A0A448YYL8"/>
<dbReference type="EMBL" id="CAACVS010000039">
    <property type="protein sequence ID" value="VEU34809.1"/>
    <property type="molecule type" value="Genomic_DNA"/>
</dbReference>
<protein>
    <submittedName>
        <fullName evidence="3">Uncharacterized protein</fullName>
    </submittedName>
</protein>
<evidence type="ECO:0000313" key="3">
    <source>
        <dbReference type="EMBL" id="VEU34809.1"/>
    </source>
</evidence>
<feature type="transmembrane region" description="Helical" evidence="2">
    <location>
        <begin position="242"/>
        <end position="267"/>
    </location>
</feature>
<keyword evidence="4" id="KW-1185">Reference proteome</keyword>
<proteinExistence type="predicted"/>
<evidence type="ECO:0000313" key="4">
    <source>
        <dbReference type="Proteomes" id="UP000291116"/>
    </source>
</evidence>
<feature type="transmembrane region" description="Helical" evidence="2">
    <location>
        <begin position="362"/>
        <end position="387"/>
    </location>
</feature>
<evidence type="ECO:0000256" key="2">
    <source>
        <dbReference type="SAM" id="Phobius"/>
    </source>
</evidence>